<accession>A0AAV4A2K5</accession>
<dbReference type="EMBL" id="BLXT01003273">
    <property type="protein sequence ID" value="GFO01388.1"/>
    <property type="molecule type" value="Genomic_DNA"/>
</dbReference>
<dbReference type="Proteomes" id="UP000735302">
    <property type="component" value="Unassembled WGS sequence"/>
</dbReference>
<protein>
    <submittedName>
        <fullName evidence="2">Uncharacterized protein</fullName>
    </submittedName>
</protein>
<reference evidence="2 3" key="1">
    <citation type="journal article" date="2021" name="Elife">
        <title>Chloroplast acquisition without the gene transfer in kleptoplastic sea slugs, Plakobranchus ocellatus.</title>
        <authorList>
            <person name="Maeda T."/>
            <person name="Takahashi S."/>
            <person name="Yoshida T."/>
            <person name="Shimamura S."/>
            <person name="Takaki Y."/>
            <person name="Nagai Y."/>
            <person name="Toyoda A."/>
            <person name="Suzuki Y."/>
            <person name="Arimoto A."/>
            <person name="Ishii H."/>
            <person name="Satoh N."/>
            <person name="Nishiyama T."/>
            <person name="Hasebe M."/>
            <person name="Maruyama T."/>
            <person name="Minagawa J."/>
            <person name="Obokata J."/>
            <person name="Shigenobu S."/>
        </authorList>
    </citation>
    <scope>NUCLEOTIDE SEQUENCE [LARGE SCALE GENOMIC DNA]</scope>
</reference>
<keyword evidence="3" id="KW-1185">Reference proteome</keyword>
<evidence type="ECO:0000313" key="3">
    <source>
        <dbReference type="Proteomes" id="UP000735302"/>
    </source>
</evidence>
<feature type="signal peptide" evidence="1">
    <location>
        <begin position="1"/>
        <end position="17"/>
    </location>
</feature>
<comment type="caution">
    <text evidence="2">The sequence shown here is derived from an EMBL/GenBank/DDBJ whole genome shotgun (WGS) entry which is preliminary data.</text>
</comment>
<organism evidence="2 3">
    <name type="scientific">Plakobranchus ocellatus</name>
    <dbReference type="NCBI Taxonomy" id="259542"/>
    <lineage>
        <taxon>Eukaryota</taxon>
        <taxon>Metazoa</taxon>
        <taxon>Spiralia</taxon>
        <taxon>Lophotrochozoa</taxon>
        <taxon>Mollusca</taxon>
        <taxon>Gastropoda</taxon>
        <taxon>Heterobranchia</taxon>
        <taxon>Euthyneura</taxon>
        <taxon>Panpulmonata</taxon>
        <taxon>Sacoglossa</taxon>
        <taxon>Placobranchoidea</taxon>
        <taxon>Plakobranchidae</taxon>
        <taxon>Plakobranchus</taxon>
    </lineage>
</organism>
<dbReference type="InterPro" id="IPR045860">
    <property type="entry name" value="Snake_toxin-like_sf"/>
</dbReference>
<name>A0AAV4A2K5_9GAST</name>
<evidence type="ECO:0000256" key="1">
    <source>
        <dbReference type="SAM" id="SignalP"/>
    </source>
</evidence>
<dbReference type="SUPFAM" id="SSF57302">
    <property type="entry name" value="Snake toxin-like"/>
    <property type="match status" value="1"/>
</dbReference>
<evidence type="ECO:0000313" key="2">
    <source>
        <dbReference type="EMBL" id="GFO01388.1"/>
    </source>
</evidence>
<keyword evidence="1" id="KW-0732">Signal</keyword>
<proteinExistence type="predicted"/>
<sequence>MLVLVFAVLAFASESSALTRSEWMAKKSALANSEDFIKQARKRSEETEAPLICYSCRSSDNSTSCDAGLETCATGELCASVWHEDNTNFDGCMASTICKLLQDSGASYARCCATELCNMLLY</sequence>
<feature type="chain" id="PRO_5043909938" evidence="1">
    <location>
        <begin position="18"/>
        <end position="122"/>
    </location>
</feature>
<dbReference type="AlphaFoldDB" id="A0AAV4A2K5"/>
<gene>
    <name evidence="2" type="ORF">PoB_002789300</name>
</gene>